<proteinExistence type="predicted"/>
<evidence type="ECO:0000313" key="3">
    <source>
        <dbReference type="Proteomes" id="UP000030706"/>
    </source>
</evidence>
<evidence type="ECO:0000259" key="1">
    <source>
        <dbReference type="Pfam" id="PF22893"/>
    </source>
</evidence>
<dbReference type="AlphaFoldDB" id="A0A074XGG4"/>
<gene>
    <name evidence="2" type="ORF">M438DRAFT_253216</name>
</gene>
<dbReference type="STRING" id="1043002.A0A074XGG4"/>
<protein>
    <recommendedName>
        <fullName evidence="1">Ubiquitin-like domain-containing protein</fullName>
    </recommendedName>
</protein>
<organism evidence="2 3">
    <name type="scientific">Aureobasidium pullulans EXF-150</name>
    <dbReference type="NCBI Taxonomy" id="1043002"/>
    <lineage>
        <taxon>Eukaryota</taxon>
        <taxon>Fungi</taxon>
        <taxon>Dikarya</taxon>
        <taxon>Ascomycota</taxon>
        <taxon>Pezizomycotina</taxon>
        <taxon>Dothideomycetes</taxon>
        <taxon>Dothideomycetidae</taxon>
        <taxon>Dothideales</taxon>
        <taxon>Saccotheciaceae</taxon>
        <taxon>Aureobasidium</taxon>
    </lineage>
</organism>
<feature type="domain" description="Ubiquitin-like" evidence="1">
    <location>
        <begin position="1"/>
        <end position="68"/>
    </location>
</feature>
<dbReference type="HOGENOM" id="CLU_2801142_0_0_1"/>
<feature type="non-terminal residue" evidence="2">
    <location>
        <position position="68"/>
    </location>
</feature>
<dbReference type="InterPro" id="IPR054464">
    <property type="entry name" value="ULD_fung"/>
</dbReference>
<name>A0A074XGG4_AURPU</name>
<dbReference type="OrthoDB" id="3045089at2759"/>
<keyword evidence="3" id="KW-1185">Reference proteome</keyword>
<sequence>IKFIDAVDRNFTLPWHLAKTWKGMEALIKQAFVNIEHIGPHVANGHYHLLGPNNEIILPQVWEVVVQP</sequence>
<dbReference type="Pfam" id="PF22893">
    <property type="entry name" value="ULD_2"/>
    <property type="match status" value="1"/>
</dbReference>
<evidence type="ECO:0000313" key="2">
    <source>
        <dbReference type="EMBL" id="KEQ81127.1"/>
    </source>
</evidence>
<feature type="non-terminal residue" evidence="2">
    <location>
        <position position="1"/>
    </location>
</feature>
<dbReference type="Proteomes" id="UP000030706">
    <property type="component" value="Unassembled WGS sequence"/>
</dbReference>
<dbReference type="EMBL" id="KL584993">
    <property type="protein sequence ID" value="KEQ81127.1"/>
    <property type="molecule type" value="Genomic_DNA"/>
</dbReference>
<accession>A0A074XGG4</accession>
<dbReference type="RefSeq" id="XP_029757314.1">
    <property type="nucleotide sequence ID" value="XM_029899673.1"/>
</dbReference>
<reference evidence="2 3" key="1">
    <citation type="journal article" date="2014" name="BMC Genomics">
        <title>Genome sequencing of four Aureobasidium pullulans varieties: biotechnological potential, stress tolerance, and description of new species.</title>
        <authorList>
            <person name="Gostin Ar C."/>
            <person name="Ohm R.A."/>
            <person name="Kogej T."/>
            <person name="Sonjak S."/>
            <person name="Turk M."/>
            <person name="Zajc J."/>
            <person name="Zalar P."/>
            <person name="Grube M."/>
            <person name="Sun H."/>
            <person name="Han J."/>
            <person name="Sharma A."/>
            <person name="Chiniquy J."/>
            <person name="Ngan C.Y."/>
            <person name="Lipzen A."/>
            <person name="Barry K."/>
            <person name="Grigoriev I.V."/>
            <person name="Gunde-Cimerman N."/>
        </authorList>
    </citation>
    <scope>NUCLEOTIDE SEQUENCE [LARGE SCALE GENOMIC DNA]</scope>
    <source>
        <strain evidence="2 3">EXF-150</strain>
    </source>
</reference>
<dbReference type="GeneID" id="40741979"/>